<comment type="caution">
    <text evidence="1">The sequence shown here is derived from an EMBL/GenBank/DDBJ whole genome shotgun (WGS) entry which is preliminary data.</text>
</comment>
<accession>A0A2K3K851</accession>
<dbReference type="EMBL" id="ASHM01148087">
    <property type="protein sequence ID" value="PNX62470.1"/>
    <property type="molecule type" value="Genomic_DNA"/>
</dbReference>
<evidence type="ECO:0000313" key="2">
    <source>
        <dbReference type="Proteomes" id="UP000236291"/>
    </source>
</evidence>
<organism evidence="1 2">
    <name type="scientific">Trifolium pratense</name>
    <name type="common">Red clover</name>
    <dbReference type="NCBI Taxonomy" id="57577"/>
    <lineage>
        <taxon>Eukaryota</taxon>
        <taxon>Viridiplantae</taxon>
        <taxon>Streptophyta</taxon>
        <taxon>Embryophyta</taxon>
        <taxon>Tracheophyta</taxon>
        <taxon>Spermatophyta</taxon>
        <taxon>Magnoliopsida</taxon>
        <taxon>eudicotyledons</taxon>
        <taxon>Gunneridae</taxon>
        <taxon>Pentapetalae</taxon>
        <taxon>rosids</taxon>
        <taxon>fabids</taxon>
        <taxon>Fabales</taxon>
        <taxon>Fabaceae</taxon>
        <taxon>Papilionoideae</taxon>
        <taxon>50 kb inversion clade</taxon>
        <taxon>NPAAA clade</taxon>
        <taxon>Hologalegina</taxon>
        <taxon>IRL clade</taxon>
        <taxon>Trifolieae</taxon>
        <taxon>Trifolium</taxon>
    </lineage>
</organism>
<name>A0A2K3K851_TRIPR</name>
<protein>
    <submittedName>
        <fullName evidence="1">Uncharacterized protein</fullName>
    </submittedName>
</protein>
<gene>
    <name evidence="1" type="ORF">L195_g061161</name>
</gene>
<dbReference type="AlphaFoldDB" id="A0A2K3K851"/>
<evidence type="ECO:0000313" key="1">
    <source>
        <dbReference type="EMBL" id="PNX62470.1"/>
    </source>
</evidence>
<dbReference type="Proteomes" id="UP000236291">
    <property type="component" value="Unassembled WGS sequence"/>
</dbReference>
<reference evidence="1 2" key="1">
    <citation type="journal article" date="2014" name="Am. J. Bot.">
        <title>Genome assembly and annotation for red clover (Trifolium pratense; Fabaceae).</title>
        <authorList>
            <person name="Istvanek J."/>
            <person name="Jaros M."/>
            <person name="Krenek A."/>
            <person name="Repkova J."/>
        </authorList>
    </citation>
    <scope>NUCLEOTIDE SEQUENCE [LARGE SCALE GENOMIC DNA]</scope>
    <source>
        <strain evidence="2">cv. Tatra</strain>
        <tissue evidence="1">Young leaves</tissue>
    </source>
</reference>
<sequence length="34" mass="3562">MSLSWCIAASSSYAGARARLAWPAIGLGLAWPIN</sequence>
<proteinExistence type="predicted"/>
<reference evidence="1 2" key="2">
    <citation type="journal article" date="2017" name="Front. Plant Sci.">
        <title>Gene Classification and Mining of Molecular Markers Useful in Red Clover (Trifolium pratense) Breeding.</title>
        <authorList>
            <person name="Istvanek J."/>
            <person name="Dluhosova J."/>
            <person name="Dluhos P."/>
            <person name="Patkova L."/>
            <person name="Nedelnik J."/>
            <person name="Repkova J."/>
        </authorList>
    </citation>
    <scope>NUCLEOTIDE SEQUENCE [LARGE SCALE GENOMIC DNA]</scope>
    <source>
        <strain evidence="2">cv. Tatra</strain>
        <tissue evidence="1">Young leaves</tissue>
    </source>
</reference>